<dbReference type="Proteomes" id="UP000177701">
    <property type="component" value="Unassembled WGS sequence"/>
</dbReference>
<evidence type="ECO:0000313" key="3">
    <source>
        <dbReference type="Proteomes" id="UP000177701"/>
    </source>
</evidence>
<dbReference type="GO" id="GO:0009303">
    <property type="term" value="P:rRNA transcription"/>
    <property type="evidence" value="ECO:0007669"/>
    <property type="project" value="TreeGrafter"/>
</dbReference>
<gene>
    <name evidence="2" type="ORF">A2V47_03965</name>
</gene>
<dbReference type="Gene3D" id="2.40.10.170">
    <property type="match status" value="1"/>
</dbReference>
<feature type="domain" description="CarD-like/TRCF RNAP-interacting" evidence="1">
    <location>
        <begin position="1"/>
        <end position="112"/>
    </location>
</feature>
<dbReference type="InterPro" id="IPR052531">
    <property type="entry name" value="CarD-like_regulator"/>
</dbReference>
<reference evidence="2 3" key="1">
    <citation type="journal article" date="2016" name="Nat. Commun.">
        <title>Thousands of microbial genomes shed light on interconnected biogeochemical processes in an aquifer system.</title>
        <authorList>
            <person name="Anantharaman K."/>
            <person name="Brown C.T."/>
            <person name="Hug L.A."/>
            <person name="Sharon I."/>
            <person name="Castelle C.J."/>
            <person name="Probst A.J."/>
            <person name="Thomas B.C."/>
            <person name="Singh A."/>
            <person name="Wilkins M.J."/>
            <person name="Karaoz U."/>
            <person name="Brodie E.L."/>
            <person name="Williams K.H."/>
            <person name="Hubbard S.S."/>
            <person name="Banfield J.F."/>
        </authorList>
    </citation>
    <scope>NUCLEOTIDE SEQUENCE [LARGE SCALE GENOMIC DNA]</scope>
</reference>
<dbReference type="Pfam" id="PF21095">
    <property type="entry name" value="CarD_C"/>
    <property type="match status" value="1"/>
</dbReference>
<evidence type="ECO:0000313" key="2">
    <source>
        <dbReference type="EMBL" id="OGD17051.1"/>
    </source>
</evidence>
<dbReference type="InterPro" id="IPR048792">
    <property type="entry name" value="CarD_C"/>
</dbReference>
<dbReference type="SMART" id="SM01058">
    <property type="entry name" value="CarD_TRCF"/>
    <property type="match status" value="1"/>
</dbReference>
<evidence type="ECO:0000259" key="1">
    <source>
        <dbReference type="SMART" id="SM01058"/>
    </source>
</evidence>
<dbReference type="STRING" id="1797291.A2V47_03965"/>
<organism evidence="2 3">
    <name type="scientific">Candidatus Sediminicultor quintus</name>
    <dbReference type="NCBI Taxonomy" id="1797291"/>
    <lineage>
        <taxon>Bacteria</taxon>
        <taxon>Pseudomonadati</taxon>
        <taxon>Atribacterota</taxon>
        <taxon>Candidatus Phoenicimicrobiia</taxon>
        <taxon>Candidatus Pheonicimicrobiales</taxon>
        <taxon>Candidatus Phoenicimicrobiaceae</taxon>
        <taxon>Candidatus Sediminicultor</taxon>
    </lineage>
</organism>
<dbReference type="Pfam" id="PF02559">
    <property type="entry name" value="CarD_TRCF_RID"/>
    <property type="match status" value="1"/>
</dbReference>
<dbReference type="InterPro" id="IPR042215">
    <property type="entry name" value="CarD-like_C"/>
</dbReference>
<dbReference type="AlphaFoldDB" id="A0A1F5AEX1"/>
<dbReference type="PANTHER" id="PTHR38447">
    <property type="entry name" value="TRANSCRIPTION FACTOR YDEB-RELATED"/>
    <property type="match status" value="1"/>
</dbReference>
<sequence>MFKIGDKVSHPSFGVGDIEKIEEKKVLGQKEEYYILKLMVNEMTLMIPINKAEEIGLRYIIDPETVPDVLNVLSDRIDDEMHENYKQRIRSQTEMVDSGDILKVAQVVKNYTHRGTEEKLSSTERGLFERARKILVGEISIACNIEKNKAKYIIKEAVSKGDRSRQIKSH</sequence>
<dbReference type="EMBL" id="MEYH01000019">
    <property type="protein sequence ID" value="OGD17051.1"/>
    <property type="molecule type" value="Genomic_DNA"/>
</dbReference>
<comment type="caution">
    <text evidence="2">The sequence shown here is derived from an EMBL/GenBank/DDBJ whole genome shotgun (WGS) entry which is preliminary data.</text>
</comment>
<dbReference type="PANTHER" id="PTHR38447:SF1">
    <property type="entry name" value="RNA POLYMERASE-BINDING TRANSCRIPTION FACTOR CARD"/>
    <property type="match status" value="1"/>
</dbReference>
<dbReference type="Gene3D" id="1.20.58.1290">
    <property type="entry name" value="CarD-like, C-terminal domain"/>
    <property type="match status" value="1"/>
</dbReference>
<dbReference type="InterPro" id="IPR036101">
    <property type="entry name" value="CarD-like/TRCF_RID_sf"/>
</dbReference>
<name>A0A1F5AEX1_9BACT</name>
<dbReference type="SUPFAM" id="SSF141259">
    <property type="entry name" value="CarD-like"/>
    <property type="match status" value="1"/>
</dbReference>
<proteinExistence type="predicted"/>
<accession>A0A1F5AEX1</accession>
<dbReference type="InterPro" id="IPR003711">
    <property type="entry name" value="CarD-like/TRCF_RID"/>
</dbReference>
<protein>
    <recommendedName>
        <fullName evidence="1">CarD-like/TRCF RNAP-interacting domain-containing protein</fullName>
    </recommendedName>
</protein>